<dbReference type="Pfam" id="PF00501">
    <property type="entry name" value="AMP-binding"/>
    <property type="match status" value="1"/>
</dbReference>
<evidence type="ECO:0000313" key="4">
    <source>
        <dbReference type="Proteomes" id="UP000636505"/>
    </source>
</evidence>
<dbReference type="InterPro" id="IPR052987">
    <property type="entry name" value="Chloroplast_AMP-bd_Enzymes"/>
</dbReference>
<reference evidence="3" key="1">
    <citation type="submission" date="2020-10" db="EMBL/GenBank/DDBJ databases">
        <authorList>
            <person name="Castelo-Branco R."/>
            <person name="Eusebio N."/>
            <person name="Adriana R."/>
            <person name="Vieira A."/>
            <person name="Brugerolle De Fraissinette N."/>
            <person name="Rezende De Castro R."/>
            <person name="Schneider M.P."/>
            <person name="Vasconcelos V."/>
            <person name="Leao P.N."/>
        </authorList>
    </citation>
    <scope>NUCLEOTIDE SEQUENCE</scope>
    <source>
        <strain evidence="3">LEGE 07310</strain>
    </source>
</reference>
<dbReference type="InterPro" id="IPR042099">
    <property type="entry name" value="ANL_N_sf"/>
</dbReference>
<dbReference type="GO" id="GO:0030497">
    <property type="term" value="P:fatty acid elongation"/>
    <property type="evidence" value="ECO:0007669"/>
    <property type="project" value="TreeGrafter"/>
</dbReference>
<dbReference type="AlphaFoldDB" id="A0A8J7AFB0"/>
<sequence length="653" mass="72335">MSALRATLHPEEQANLSRAADYSSVQAIPEIWPLAAQQFGHVVALHDPHSSPPVKITYAELAQQIAQFAAALQSLGVRPGEKIALIADNCPRWLVADQGIMTAGGVDAVRGTQADVRELQFIIDHSDSIALVVQDQATLDQLACHLDLARLRFAILLTDEALPSETPLKVLNFSELMALGDRAPMPVSFSRDDLATLMFTSGTSGMPKGVMLSQGNLLSQISGACSVVTIRPSEKVMSILPIWHAYERSFEYFVLSQGCTQIYTNIRQIKKDLKTYQPKYMVAVPRLWESIYEGVQKQFREQPASRQKLVRFFLKQSDRYIKARRTLNRLNLDDLSQSPLKTLTAGLQAAVLWPLHQLGDRLVYRKVREAMGGQVVFLVSGGGSIADYLEDFYEIVGIPILGGYGLTETSPITHVRRPWRNLRGADGEALPGTETAVVHPETHQPLPVGQQGLVLIRGPQVMQGYYKNPEATHKAISSTGWFDTGDLGKVTPAGDLIITGRAKDTIVLTNGENIEPQPIENACVRSPYVDQVMLVGQDQKTLGALVVPNFEALEQWAQEQGFKLERPGQPGSEKPQSGKPISLDCSPVQALFRQELNREVKNRPGYRADDRIGPFTLLDEPFTNENGLLTQTLKIRRPVVTEKYRDRIDAMFN</sequence>
<dbReference type="Pfam" id="PF23562">
    <property type="entry name" value="AMP-binding_C_3"/>
    <property type="match status" value="1"/>
</dbReference>
<protein>
    <submittedName>
        <fullName evidence="3">AMP-binding protein</fullName>
    </submittedName>
</protein>
<keyword evidence="4" id="KW-1185">Reference proteome</keyword>
<dbReference type="InterPro" id="IPR000873">
    <property type="entry name" value="AMP-dep_synth/lig_dom"/>
</dbReference>
<dbReference type="GO" id="GO:0008922">
    <property type="term" value="F:long-chain fatty acid [acyl-carrier-protein] ligase activity"/>
    <property type="evidence" value="ECO:0007669"/>
    <property type="project" value="TreeGrafter"/>
</dbReference>
<dbReference type="PANTHER" id="PTHR43813:SF1">
    <property type="entry name" value="ACYL-ACTIVATING ENZYME 16, CHLOROPLASTIC-RELATED"/>
    <property type="match status" value="1"/>
</dbReference>
<comment type="caution">
    <text evidence="3">The sequence shown here is derived from an EMBL/GenBank/DDBJ whole genome shotgun (WGS) entry which is preliminary data.</text>
</comment>
<name>A0A8J7AFB0_9CYAN</name>
<dbReference type="EMBL" id="JADEXG010000005">
    <property type="protein sequence ID" value="MBE9076423.1"/>
    <property type="molecule type" value="Genomic_DNA"/>
</dbReference>
<evidence type="ECO:0000313" key="3">
    <source>
        <dbReference type="EMBL" id="MBE9076423.1"/>
    </source>
</evidence>
<dbReference type="SUPFAM" id="SSF56801">
    <property type="entry name" value="Acetyl-CoA synthetase-like"/>
    <property type="match status" value="1"/>
</dbReference>
<dbReference type="RefSeq" id="WP_193905079.1">
    <property type="nucleotide sequence ID" value="NZ_JADEXG010000005.1"/>
</dbReference>
<evidence type="ECO:0000259" key="2">
    <source>
        <dbReference type="Pfam" id="PF00501"/>
    </source>
</evidence>
<feature type="domain" description="AMP-dependent synthetase/ligase" evidence="2">
    <location>
        <begin position="35"/>
        <end position="466"/>
    </location>
</feature>
<accession>A0A8J7AFB0</accession>
<evidence type="ECO:0000256" key="1">
    <source>
        <dbReference type="SAM" id="MobiDB-lite"/>
    </source>
</evidence>
<dbReference type="PROSITE" id="PS00455">
    <property type="entry name" value="AMP_BINDING"/>
    <property type="match status" value="1"/>
</dbReference>
<dbReference type="Proteomes" id="UP000636505">
    <property type="component" value="Unassembled WGS sequence"/>
</dbReference>
<organism evidence="3 4">
    <name type="scientific">Vasconcelosia minhoensis LEGE 07310</name>
    <dbReference type="NCBI Taxonomy" id="915328"/>
    <lineage>
        <taxon>Bacteria</taxon>
        <taxon>Bacillati</taxon>
        <taxon>Cyanobacteriota</taxon>
        <taxon>Cyanophyceae</taxon>
        <taxon>Nodosilineales</taxon>
        <taxon>Cymatolegaceae</taxon>
        <taxon>Vasconcelosia</taxon>
        <taxon>Vasconcelosia minhoensis</taxon>
    </lineage>
</organism>
<dbReference type="InterPro" id="IPR020845">
    <property type="entry name" value="AMP-binding_CS"/>
</dbReference>
<gene>
    <name evidence="3" type="ORF">IQ241_03790</name>
</gene>
<feature type="region of interest" description="Disordered" evidence="1">
    <location>
        <begin position="564"/>
        <end position="583"/>
    </location>
</feature>
<dbReference type="Gene3D" id="3.40.50.12780">
    <property type="entry name" value="N-terminal domain of ligase-like"/>
    <property type="match status" value="1"/>
</dbReference>
<dbReference type="PANTHER" id="PTHR43813">
    <property type="entry name" value="ACYL-ACTIVATING ENZYME 16, CHLOROPLASTIC-RELATED"/>
    <property type="match status" value="1"/>
</dbReference>
<proteinExistence type="predicted"/>